<gene>
    <name evidence="4" type="ORF">NDI37_07140</name>
</gene>
<evidence type="ECO:0000256" key="1">
    <source>
        <dbReference type="ARBA" id="ARBA00022549"/>
    </source>
</evidence>
<accession>A0ABV0JLC6</accession>
<dbReference type="Pfam" id="PF05729">
    <property type="entry name" value="NACHT"/>
    <property type="match status" value="1"/>
</dbReference>
<dbReference type="SUPFAM" id="SSF48371">
    <property type="entry name" value="ARM repeat"/>
    <property type="match status" value="1"/>
</dbReference>
<reference evidence="4 5" key="1">
    <citation type="submission" date="2022-04" db="EMBL/GenBank/DDBJ databases">
        <title>Positive selection, recombination, and allopatry shape intraspecific diversity of widespread and dominant cyanobacteria.</title>
        <authorList>
            <person name="Wei J."/>
            <person name="Shu W."/>
            <person name="Hu C."/>
        </authorList>
    </citation>
    <scope>NUCLEOTIDE SEQUENCE [LARGE SCALE GENOMIC DNA]</scope>
    <source>
        <strain evidence="4 5">GB2-A5</strain>
    </source>
</reference>
<sequence>MVDWLLVWGVNTVAGFVFTEVLAPLAKGALEDYIKDFFKDSIKDFTGLFQKDTLQTVVGKALKEFLQLVQQELEDAEISEEQLKTYTTPFDQFINNKSVKEILGSAFQYDFQAIDTKKLSQTWYQLDLISLPQGFDWEKVGKRYLKKVKAIIRELDELRATLDSQNLEAIKQDTKEIAGIPTEFDLRRYQEGLQERYSNLNLDSLDTSVYDYREKLKVWQAFIAQNVRECQEYLPQVYEIPKEHQKRLRESNQLEADVNPEEWERYKQVYYQQPICSVLDIVNDSQTYPYFVILGDPGSGKSTLLQYIALNWAGTPLNNVIEQPIPLLIELRTYIRNRDSGECKDFLEFFHKGCGIVCRLNQHHLHERLKAGKVLVMFDGLDEVFDPAKREEVITDIHRFTNDYPKARVIVTSRIIGYKPQRLRDAQFRHFMLQDLESGQIEDFINRWHELTFTDEADKLRKRERLQRAIETSSAIGELAGNPLLLTMMAILNRNQELPRDRPELYNQASRLLLHQWDVEQKLLENPRVDSVTIDYKDKQAILRQVAYFMQASDKGLAGNLISGDDLEKILTSFLKSTEVNQPRTVARLLIEQLRIRNFILCFLGADSYAFVHRTFLEYFCACEFVERFGKRGLGGGLTLEELKTEVFGKHWQDESWHEVLRLIAGMIDTSFAGEIIDYLMAQNGEAQKFINLFLAAKCFSDVRNRAVIGITSTNLLNHLKGLAKYGDKERASSQEEYKLNEENYKLIKRIRTQAVAEIATVWKDDPNTLLWLKTCVESDKTGYERQAALEEIAKGWKNDPDTLPLLKTYAQASDDWGVQVVAVQELAKNWKNDPDTLPILKTCVQAAGSWSVRRIAVQELAKGWKDTPGVFEFLCDHAVNDPFERDHPSNRNPRQYALEGIIEQYPSHPQTLLLLRDRALNDPDEEVREFASKKLKELDK</sequence>
<dbReference type="Pfam" id="PF22734">
    <property type="entry name" value="NNH2"/>
    <property type="match status" value="1"/>
</dbReference>
<dbReference type="InterPro" id="IPR027417">
    <property type="entry name" value="P-loop_NTPase"/>
</dbReference>
<dbReference type="InterPro" id="IPR016024">
    <property type="entry name" value="ARM-type_fold"/>
</dbReference>
<dbReference type="PANTHER" id="PTHR46844:SF1">
    <property type="entry name" value="SLR5058 PROTEIN"/>
    <property type="match status" value="1"/>
</dbReference>
<evidence type="ECO:0000313" key="5">
    <source>
        <dbReference type="Proteomes" id="UP001442494"/>
    </source>
</evidence>
<dbReference type="Proteomes" id="UP001442494">
    <property type="component" value="Unassembled WGS sequence"/>
</dbReference>
<dbReference type="InterPro" id="IPR011989">
    <property type="entry name" value="ARM-like"/>
</dbReference>
<dbReference type="RefSeq" id="WP_190427376.1">
    <property type="nucleotide sequence ID" value="NZ_JAMPKK010000011.1"/>
</dbReference>
<dbReference type="PANTHER" id="PTHR46844">
    <property type="entry name" value="SLR5058 PROTEIN"/>
    <property type="match status" value="1"/>
</dbReference>
<dbReference type="EMBL" id="JAMPKK010000011">
    <property type="protein sequence ID" value="MEP0864240.1"/>
    <property type="molecule type" value="Genomic_DNA"/>
</dbReference>
<dbReference type="InterPro" id="IPR007111">
    <property type="entry name" value="NACHT_NTPase"/>
</dbReference>
<protein>
    <submittedName>
        <fullName evidence="4">HEAT repeat domain-containing protein</fullName>
    </submittedName>
</protein>
<evidence type="ECO:0000256" key="2">
    <source>
        <dbReference type="ARBA" id="ARBA00022738"/>
    </source>
</evidence>
<dbReference type="Gene3D" id="3.40.50.300">
    <property type="entry name" value="P-loop containing nucleotide triphosphate hydrolases"/>
    <property type="match status" value="1"/>
</dbReference>
<keyword evidence="1" id="KW-0042">Antenna complex</keyword>
<comment type="caution">
    <text evidence="4">The sequence shown here is derived from an EMBL/GenBank/DDBJ whole genome shotgun (WGS) entry which is preliminary data.</text>
</comment>
<dbReference type="PROSITE" id="PS50837">
    <property type="entry name" value="NACHT"/>
    <property type="match status" value="1"/>
</dbReference>
<feature type="domain" description="NACHT" evidence="3">
    <location>
        <begin position="289"/>
        <end position="414"/>
    </location>
</feature>
<name>A0ABV0JLC6_9CYAN</name>
<keyword evidence="2" id="KW-0605">Phycobilisome</keyword>
<dbReference type="InterPro" id="IPR054569">
    <property type="entry name" value="NNH2"/>
</dbReference>
<evidence type="ECO:0000259" key="3">
    <source>
        <dbReference type="PROSITE" id="PS50837"/>
    </source>
</evidence>
<proteinExistence type="predicted"/>
<evidence type="ECO:0000313" key="4">
    <source>
        <dbReference type="EMBL" id="MEP0864240.1"/>
    </source>
</evidence>
<organism evidence="4 5">
    <name type="scientific">Funiculus sociatus GB2-A5</name>
    <dbReference type="NCBI Taxonomy" id="2933946"/>
    <lineage>
        <taxon>Bacteria</taxon>
        <taxon>Bacillati</taxon>
        <taxon>Cyanobacteriota</taxon>
        <taxon>Cyanophyceae</taxon>
        <taxon>Coleofasciculales</taxon>
        <taxon>Coleofasciculaceae</taxon>
        <taxon>Funiculus</taxon>
    </lineage>
</organism>
<dbReference type="SUPFAM" id="SSF52540">
    <property type="entry name" value="P-loop containing nucleoside triphosphate hydrolases"/>
    <property type="match status" value="1"/>
</dbReference>
<dbReference type="Gene3D" id="1.25.10.10">
    <property type="entry name" value="Leucine-rich Repeat Variant"/>
    <property type="match status" value="1"/>
</dbReference>
<keyword evidence="5" id="KW-1185">Reference proteome</keyword>
<dbReference type="Pfam" id="PF13646">
    <property type="entry name" value="HEAT_2"/>
    <property type="match status" value="1"/>
</dbReference>